<dbReference type="OrthoDB" id="2344991at2759"/>
<dbReference type="Pfam" id="PF08570">
    <property type="entry name" value="DUF1761"/>
    <property type="match status" value="1"/>
</dbReference>
<feature type="transmembrane region" description="Helical" evidence="1">
    <location>
        <begin position="92"/>
        <end position="115"/>
    </location>
</feature>
<keyword evidence="3" id="KW-1185">Reference proteome</keyword>
<dbReference type="RefSeq" id="XP_067486811.1">
    <property type="nucleotide sequence ID" value="XM_067638976.1"/>
</dbReference>
<dbReference type="PANTHER" id="PTHR40638">
    <property type="entry name" value="UPF0591 MEMBRANE PROTEIN C15E1.02C"/>
    <property type="match status" value="1"/>
</dbReference>
<name>A0A436ZQT4_ARTFL</name>
<dbReference type="AlphaFoldDB" id="A0A436ZQT4"/>
<dbReference type="InterPro" id="IPR013879">
    <property type="entry name" value="DUF1761"/>
</dbReference>
<dbReference type="VEuPathDB" id="FungiDB:DFL_009136"/>
<protein>
    <submittedName>
        <fullName evidence="2">Uncharacterized protein</fullName>
    </submittedName>
</protein>
<comment type="caution">
    <text evidence="2">The sequence shown here is derived from an EMBL/GenBank/DDBJ whole genome shotgun (WGS) entry which is preliminary data.</text>
</comment>
<keyword evidence="1" id="KW-1133">Transmembrane helix</keyword>
<evidence type="ECO:0000313" key="2">
    <source>
        <dbReference type="EMBL" id="RVD81267.1"/>
    </source>
</evidence>
<feature type="transmembrane region" description="Helical" evidence="1">
    <location>
        <begin position="59"/>
        <end position="80"/>
    </location>
</feature>
<dbReference type="Proteomes" id="UP000283090">
    <property type="component" value="Unassembled WGS sequence"/>
</dbReference>
<organism evidence="2 3">
    <name type="scientific">Arthrobotrys flagrans</name>
    <name type="common">Nematode-trapping fungus</name>
    <name type="synonym">Trichothecium flagrans</name>
    <dbReference type="NCBI Taxonomy" id="97331"/>
    <lineage>
        <taxon>Eukaryota</taxon>
        <taxon>Fungi</taxon>
        <taxon>Dikarya</taxon>
        <taxon>Ascomycota</taxon>
        <taxon>Pezizomycotina</taxon>
        <taxon>Orbiliomycetes</taxon>
        <taxon>Orbiliales</taxon>
        <taxon>Orbiliaceae</taxon>
        <taxon>Arthrobotrys</taxon>
    </lineage>
</organism>
<dbReference type="GeneID" id="93591447"/>
<evidence type="ECO:0000256" key="1">
    <source>
        <dbReference type="SAM" id="Phobius"/>
    </source>
</evidence>
<feature type="transmembrane region" description="Helical" evidence="1">
    <location>
        <begin position="127"/>
        <end position="148"/>
    </location>
</feature>
<reference evidence="2 3" key="1">
    <citation type="submission" date="2019-01" db="EMBL/GenBank/DDBJ databases">
        <title>Intercellular communication is required for trap formation in the nematode-trapping fungus Duddingtonia flagrans.</title>
        <authorList>
            <person name="Youssar L."/>
            <person name="Wernet V."/>
            <person name="Hensel N."/>
            <person name="Hildebrandt H.-G."/>
            <person name="Fischer R."/>
        </authorList>
    </citation>
    <scope>NUCLEOTIDE SEQUENCE [LARGE SCALE GENOMIC DNA]</scope>
    <source>
        <strain evidence="2 3">CBS H-5679</strain>
    </source>
</reference>
<evidence type="ECO:0000313" key="3">
    <source>
        <dbReference type="Proteomes" id="UP000283090"/>
    </source>
</evidence>
<dbReference type="PANTHER" id="PTHR40638:SF1">
    <property type="entry name" value="UPF0591 MEMBRANE PROTEIN C15E1.02C"/>
    <property type="match status" value="1"/>
</dbReference>
<sequence length="156" mass="16147">MSLHYLPPVKPSAIALGTAFTQLGHTAVLAPLFGDRYEHARKANASQNFLHSKEAKQGAVLFGTTLLGSGVQTYAMAALLTTTGTLSYKGAAYLGTLVFFTTSLGATIGGLIGFGEPGAKAIDVAEVVAGTASSLLDTVGLAVILNWWGVRTIESF</sequence>
<dbReference type="EMBL" id="SAEB01000012">
    <property type="protein sequence ID" value="RVD81267.1"/>
    <property type="molecule type" value="Genomic_DNA"/>
</dbReference>
<gene>
    <name evidence="2" type="ORF">DFL_009136</name>
</gene>
<keyword evidence="1" id="KW-0472">Membrane</keyword>
<accession>A0A436ZQT4</accession>
<keyword evidence="1" id="KW-0812">Transmembrane</keyword>
<proteinExistence type="predicted"/>